<organism evidence="2 3">
    <name type="scientific">Paraphoma chrysanthemicola</name>
    <dbReference type="NCBI Taxonomy" id="798071"/>
    <lineage>
        <taxon>Eukaryota</taxon>
        <taxon>Fungi</taxon>
        <taxon>Dikarya</taxon>
        <taxon>Ascomycota</taxon>
        <taxon>Pezizomycotina</taxon>
        <taxon>Dothideomycetes</taxon>
        <taxon>Pleosporomycetidae</taxon>
        <taxon>Pleosporales</taxon>
        <taxon>Pleosporineae</taxon>
        <taxon>Phaeosphaeriaceae</taxon>
        <taxon>Paraphoma</taxon>
    </lineage>
</organism>
<feature type="chain" id="PRO_5035455356" description="Secreted protein" evidence="1">
    <location>
        <begin position="19"/>
        <end position="128"/>
    </location>
</feature>
<evidence type="ECO:0000313" key="2">
    <source>
        <dbReference type="EMBL" id="KAH7095851.1"/>
    </source>
</evidence>
<gene>
    <name evidence="2" type="ORF">FB567DRAFT_41819</name>
</gene>
<dbReference type="EMBL" id="JAGMVJ010000001">
    <property type="protein sequence ID" value="KAH7095851.1"/>
    <property type="molecule type" value="Genomic_DNA"/>
</dbReference>
<reference evidence="2" key="1">
    <citation type="journal article" date="2021" name="Nat. Commun.">
        <title>Genetic determinants of endophytism in the Arabidopsis root mycobiome.</title>
        <authorList>
            <person name="Mesny F."/>
            <person name="Miyauchi S."/>
            <person name="Thiergart T."/>
            <person name="Pickel B."/>
            <person name="Atanasova L."/>
            <person name="Karlsson M."/>
            <person name="Huettel B."/>
            <person name="Barry K.W."/>
            <person name="Haridas S."/>
            <person name="Chen C."/>
            <person name="Bauer D."/>
            <person name="Andreopoulos W."/>
            <person name="Pangilinan J."/>
            <person name="LaButti K."/>
            <person name="Riley R."/>
            <person name="Lipzen A."/>
            <person name="Clum A."/>
            <person name="Drula E."/>
            <person name="Henrissat B."/>
            <person name="Kohler A."/>
            <person name="Grigoriev I.V."/>
            <person name="Martin F.M."/>
            <person name="Hacquard S."/>
        </authorList>
    </citation>
    <scope>NUCLEOTIDE SEQUENCE</scope>
    <source>
        <strain evidence="2">MPI-SDFR-AT-0120</strain>
    </source>
</reference>
<keyword evidence="3" id="KW-1185">Reference proteome</keyword>
<accession>A0A8K0RL89</accession>
<dbReference type="Proteomes" id="UP000813461">
    <property type="component" value="Unassembled WGS sequence"/>
</dbReference>
<proteinExistence type="predicted"/>
<keyword evidence="1" id="KW-0732">Signal</keyword>
<sequence length="128" mass="13527">MHVCVHIFIVVVKVFVSANLAPVPSICLACWREANMPRPLPTRGHNSRAHERAWMRVDALCVSGAADSRDGETGALNAASAMVLSDELHTIGSLCGTCARVDDSDGGACVGGLGACYCVLCLRVSERE</sequence>
<evidence type="ECO:0000256" key="1">
    <source>
        <dbReference type="SAM" id="SignalP"/>
    </source>
</evidence>
<evidence type="ECO:0000313" key="3">
    <source>
        <dbReference type="Proteomes" id="UP000813461"/>
    </source>
</evidence>
<feature type="signal peptide" evidence="1">
    <location>
        <begin position="1"/>
        <end position="18"/>
    </location>
</feature>
<name>A0A8K0RL89_9PLEO</name>
<dbReference type="AlphaFoldDB" id="A0A8K0RL89"/>
<protein>
    <recommendedName>
        <fullName evidence="4">Secreted protein</fullName>
    </recommendedName>
</protein>
<comment type="caution">
    <text evidence="2">The sequence shown here is derived from an EMBL/GenBank/DDBJ whole genome shotgun (WGS) entry which is preliminary data.</text>
</comment>
<evidence type="ECO:0008006" key="4">
    <source>
        <dbReference type="Google" id="ProtNLM"/>
    </source>
</evidence>